<dbReference type="OrthoDB" id="2751671at2759"/>
<feature type="compositionally biased region" description="Basic and acidic residues" evidence="1">
    <location>
        <begin position="134"/>
        <end position="143"/>
    </location>
</feature>
<name>A0A2G8RMC0_9APHY</name>
<protein>
    <submittedName>
        <fullName evidence="2">Uncharacterized protein</fullName>
    </submittedName>
</protein>
<evidence type="ECO:0000313" key="3">
    <source>
        <dbReference type="Proteomes" id="UP000230002"/>
    </source>
</evidence>
<feature type="compositionally biased region" description="Polar residues" evidence="1">
    <location>
        <begin position="165"/>
        <end position="187"/>
    </location>
</feature>
<evidence type="ECO:0000256" key="1">
    <source>
        <dbReference type="SAM" id="MobiDB-lite"/>
    </source>
</evidence>
<evidence type="ECO:0000313" key="2">
    <source>
        <dbReference type="EMBL" id="PIL22659.1"/>
    </source>
</evidence>
<dbReference type="EMBL" id="AYKW01000069">
    <property type="protein sequence ID" value="PIL22659.1"/>
    <property type="molecule type" value="Genomic_DNA"/>
</dbReference>
<feature type="region of interest" description="Disordered" evidence="1">
    <location>
        <begin position="1"/>
        <end position="22"/>
    </location>
</feature>
<feature type="region of interest" description="Disordered" evidence="1">
    <location>
        <begin position="81"/>
        <end position="187"/>
    </location>
</feature>
<dbReference type="AlphaFoldDB" id="A0A2G8RMC0"/>
<sequence length="187" mass="20039">MSQTGPSEASDSTGSKSTAQSLSAELDKLTTAVLEVSDNVQACAQESDVRHAAYRARAEEQKQRTTSFQDQIAKMVAMTQEGLRREREEPLKVPNPEKFQRNLQRAAFGTGGDSESASRSSMLESSRDSMSAESRTHSVRESQADSGLQPGDYPTGSPASVRASCGSSPVSESQSGILSDTSSWQKV</sequence>
<feature type="compositionally biased region" description="Low complexity" evidence="1">
    <location>
        <begin position="113"/>
        <end position="132"/>
    </location>
</feature>
<reference evidence="2 3" key="1">
    <citation type="journal article" date="2015" name="Sci. Rep.">
        <title>Chromosome-level genome map provides insights into diverse defense mechanisms in the medicinal fungus Ganoderma sinense.</title>
        <authorList>
            <person name="Zhu Y."/>
            <person name="Xu J."/>
            <person name="Sun C."/>
            <person name="Zhou S."/>
            <person name="Xu H."/>
            <person name="Nelson D.R."/>
            <person name="Qian J."/>
            <person name="Song J."/>
            <person name="Luo H."/>
            <person name="Xiang L."/>
            <person name="Li Y."/>
            <person name="Xu Z."/>
            <person name="Ji A."/>
            <person name="Wang L."/>
            <person name="Lu S."/>
            <person name="Hayward A."/>
            <person name="Sun W."/>
            <person name="Li X."/>
            <person name="Schwartz D.C."/>
            <person name="Wang Y."/>
            <person name="Chen S."/>
        </authorList>
    </citation>
    <scope>NUCLEOTIDE SEQUENCE [LARGE SCALE GENOMIC DNA]</scope>
    <source>
        <strain evidence="2 3">ZZ0214-1</strain>
    </source>
</reference>
<comment type="caution">
    <text evidence="2">The sequence shown here is derived from an EMBL/GenBank/DDBJ whole genome shotgun (WGS) entry which is preliminary data.</text>
</comment>
<dbReference type="Proteomes" id="UP000230002">
    <property type="component" value="Unassembled WGS sequence"/>
</dbReference>
<accession>A0A2G8RMC0</accession>
<organism evidence="2 3">
    <name type="scientific">Ganoderma sinense ZZ0214-1</name>
    <dbReference type="NCBI Taxonomy" id="1077348"/>
    <lineage>
        <taxon>Eukaryota</taxon>
        <taxon>Fungi</taxon>
        <taxon>Dikarya</taxon>
        <taxon>Basidiomycota</taxon>
        <taxon>Agaricomycotina</taxon>
        <taxon>Agaricomycetes</taxon>
        <taxon>Polyporales</taxon>
        <taxon>Polyporaceae</taxon>
        <taxon>Ganoderma</taxon>
    </lineage>
</organism>
<keyword evidence="3" id="KW-1185">Reference proteome</keyword>
<proteinExistence type="predicted"/>
<feature type="compositionally biased region" description="Basic and acidic residues" evidence="1">
    <location>
        <begin position="82"/>
        <end position="91"/>
    </location>
</feature>
<gene>
    <name evidence="2" type="ORF">GSI_15351</name>
</gene>